<gene>
    <name evidence="2" type="ORF">B5P44_p00253</name>
</gene>
<sequence>MTSDTTFALLIAVLGLGWCAYVAYRAPRAWRTARSGQMKATVRLAAVTVAWLAVTAILPWPPAIAGNASAMAAPDRWCGTLMSLRVDVVIVLLLFLVVSACMVLVGARARKIERELLA</sequence>
<protein>
    <submittedName>
        <fullName evidence="2">Uncharacterized protein</fullName>
    </submittedName>
</protein>
<evidence type="ECO:0000313" key="2">
    <source>
        <dbReference type="EMBL" id="AVN58548.1"/>
    </source>
</evidence>
<evidence type="ECO:0000256" key="1">
    <source>
        <dbReference type="SAM" id="Phobius"/>
    </source>
</evidence>
<feature type="transmembrane region" description="Helical" evidence="1">
    <location>
        <begin position="44"/>
        <end position="64"/>
    </location>
</feature>
<dbReference type="EMBL" id="MF600313">
    <property type="protein sequence ID" value="AVN58548.1"/>
    <property type="molecule type" value="Genomic_DNA"/>
</dbReference>
<dbReference type="RefSeq" id="WP_155921981.1">
    <property type="nucleotide sequence ID" value="NZ_MF600313.1"/>
</dbReference>
<reference evidence="2" key="1">
    <citation type="journal article" date="2018" name="Front. Microbiol.">
        <title>Beyond the Limits: tRNA Array Units in Mycobacterium Genomes.</title>
        <authorList>
            <person name="Morgado S.M."/>
            <person name="Vicente A.C."/>
        </authorList>
    </citation>
    <scope>NUCLEOTIDE SEQUENCE</scope>
    <source>
        <strain evidence="2">CBMA 213</strain>
        <plasmid evidence="2">pCBMA213_1</plasmid>
    </source>
</reference>
<feature type="transmembrane region" description="Helical" evidence="1">
    <location>
        <begin position="84"/>
        <end position="107"/>
    </location>
</feature>
<feature type="transmembrane region" description="Helical" evidence="1">
    <location>
        <begin position="6"/>
        <end position="24"/>
    </location>
</feature>
<keyword evidence="1" id="KW-0812">Transmembrane</keyword>
<keyword evidence="1" id="KW-1133">Transmembrane helix</keyword>
<keyword evidence="1" id="KW-0472">Membrane</keyword>
<geneLocation type="plasmid" evidence="2">
    <name>pCBMA213_1</name>
</geneLocation>
<keyword evidence="2" id="KW-0614">Plasmid</keyword>
<dbReference type="AlphaFoldDB" id="A0A343VRM4"/>
<organism evidence="2">
    <name type="scientific">Mycolicibacterium sp. CBMA 213</name>
    <dbReference type="NCBI Taxonomy" id="1968788"/>
    <lineage>
        <taxon>Bacteria</taxon>
        <taxon>Bacillati</taxon>
        <taxon>Actinomycetota</taxon>
        <taxon>Actinomycetes</taxon>
        <taxon>Mycobacteriales</taxon>
        <taxon>Mycobacteriaceae</taxon>
        <taxon>Mycolicibacterium</taxon>
    </lineage>
</organism>
<accession>A0A343VRM4</accession>
<name>A0A343VRM4_9MYCO</name>
<proteinExistence type="predicted"/>